<dbReference type="EMBL" id="JAADYS010000840">
    <property type="protein sequence ID" value="KAF4466668.1"/>
    <property type="molecule type" value="Genomic_DNA"/>
</dbReference>
<dbReference type="AlphaFoldDB" id="A0A8H4PDC5"/>
<evidence type="ECO:0000313" key="2">
    <source>
        <dbReference type="EMBL" id="KAF4466668.1"/>
    </source>
</evidence>
<keyword evidence="3" id="KW-1185">Reference proteome</keyword>
<evidence type="ECO:0000313" key="3">
    <source>
        <dbReference type="Proteomes" id="UP000554235"/>
    </source>
</evidence>
<feature type="compositionally biased region" description="Basic and acidic residues" evidence="1">
    <location>
        <begin position="12"/>
        <end position="25"/>
    </location>
</feature>
<reference evidence="2 3" key="1">
    <citation type="submission" date="2020-01" db="EMBL/GenBank/DDBJ databases">
        <title>Identification and distribution of gene clusters putatively required for synthesis of sphingolipid metabolism inhibitors in phylogenetically diverse species of the filamentous fungus Fusarium.</title>
        <authorList>
            <person name="Kim H.-S."/>
            <person name="Busman M."/>
            <person name="Brown D.W."/>
            <person name="Divon H."/>
            <person name="Uhlig S."/>
            <person name="Proctor R.H."/>
        </authorList>
    </citation>
    <scope>NUCLEOTIDE SEQUENCE [LARGE SCALE GENOMIC DNA]</scope>
    <source>
        <strain evidence="2 3">NRRL 20459</strain>
    </source>
</reference>
<gene>
    <name evidence="2" type="ORF">FALBO_6458</name>
</gene>
<organism evidence="2 3">
    <name type="scientific">Fusarium albosuccineum</name>
    <dbReference type="NCBI Taxonomy" id="1237068"/>
    <lineage>
        <taxon>Eukaryota</taxon>
        <taxon>Fungi</taxon>
        <taxon>Dikarya</taxon>
        <taxon>Ascomycota</taxon>
        <taxon>Pezizomycotina</taxon>
        <taxon>Sordariomycetes</taxon>
        <taxon>Hypocreomycetidae</taxon>
        <taxon>Hypocreales</taxon>
        <taxon>Nectriaceae</taxon>
        <taxon>Fusarium</taxon>
        <taxon>Fusarium decemcellulare species complex</taxon>
    </lineage>
</organism>
<accession>A0A8H4PDC5</accession>
<sequence>MENETGGFFFSARKEDPDQSSRHPQDLLLSSNSPLRTENLHSTSSKMAFWPFDLLCFRKKPESEGGQPNSDVLTSYVSSNTTYIPPTVSEQYRPEPVPLYQTPAEIQA</sequence>
<proteinExistence type="predicted"/>
<feature type="region of interest" description="Disordered" evidence="1">
    <location>
        <begin position="1"/>
        <end position="40"/>
    </location>
</feature>
<dbReference type="Proteomes" id="UP000554235">
    <property type="component" value="Unassembled WGS sequence"/>
</dbReference>
<protein>
    <submittedName>
        <fullName evidence="2">Uncharacterized protein</fullName>
    </submittedName>
</protein>
<comment type="caution">
    <text evidence="2">The sequence shown here is derived from an EMBL/GenBank/DDBJ whole genome shotgun (WGS) entry which is preliminary data.</text>
</comment>
<feature type="compositionally biased region" description="Polar residues" evidence="1">
    <location>
        <begin position="28"/>
        <end position="40"/>
    </location>
</feature>
<feature type="region of interest" description="Disordered" evidence="1">
    <location>
        <begin position="86"/>
        <end position="108"/>
    </location>
</feature>
<evidence type="ECO:0000256" key="1">
    <source>
        <dbReference type="SAM" id="MobiDB-lite"/>
    </source>
</evidence>
<name>A0A8H4PDC5_9HYPO</name>